<evidence type="ECO:0000313" key="1">
    <source>
        <dbReference type="EMBL" id="KAF9075097.1"/>
    </source>
</evidence>
<name>A0A9P5Q5S9_9AGAR</name>
<reference evidence="1" key="1">
    <citation type="submission" date="2020-11" db="EMBL/GenBank/DDBJ databases">
        <authorList>
            <consortium name="DOE Joint Genome Institute"/>
            <person name="Ahrendt S."/>
            <person name="Riley R."/>
            <person name="Andreopoulos W."/>
            <person name="Labutti K."/>
            <person name="Pangilinan J."/>
            <person name="Ruiz-Duenas F.J."/>
            <person name="Barrasa J.M."/>
            <person name="Sanchez-Garcia M."/>
            <person name="Camarero S."/>
            <person name="Miyauchi S."/>
            <person name="Serrano A."/>
            <person name="Linde D."/>
            <person name="Babiker R."/>
            <person name="Drula E."/>
            <person name="Ayuso-Fernandez I."/>
            <person name="Pacheco R."/>
            <person name="Padilla G."/>
            <person name="Ferreira P."/>
            <person name="Barriuso J."/>
            <person name="Kellner H."/>
            <person name="Castanera R."/>
            <person name="Alfaro M."/>
            <person name="Ramirez L."/>
            <person name="Pisabarro A.G."/>
            <person name="Kuo A."/>
            <person name="Tritt A."/>
            <person name="Lipzen A."/>
            <person name="He G."/>
            <person name="Yan M."/>
            <person name="Ng V."/>
            <person name="Cullen D."/>
            <person name="Martin F."/>
            <person name="Rosso M.-N."/>
            <person name="Henrissat B."/>
            <person name="Hibbett D."/>
            <person name="Martinez A.T."/>
            <person name="Grigoriev I.V."/>
        </authorList>
    </citation>
    <scope>NUCLEOTIDE SEQUENCE</scope>
    <source>
        <strain evidence="1">AH 40177</strain>
    </source>
</reference>
<dbReference type="EMBL" id="JADNRY010000010">
    <property type="protein sequence ID" value="KAF9075097.1"/>
    <property type="molecule type" value="Genomic_DNA"/>
</dbReference>
<dbReference type="AlphaFoldDB" id="A0A9P5Q5S9"/>
<sequence length="164" mass="18322">MPGPEPGVYLITALRGQGGPVGVVDLTEPSKPDPPMQPLSIVPRDSWHKWEVIRMPKGGGTYLISPISSAYMYTGVQDDNLVVATNGQGQDVEWELTGLTTRYMPFTGITDPRRGRWTQSKTQRQRCLLLLRLSNSTRVILPKPHFHNCSSLNVLDSRHHGVHR</sequence>
<evidence type="ECO:0000313" key="2">
    <source>
        <dbReference type="Proteomes" id="UP000772434"/>
    </source>
</evidence>
<accession>A0A9P5Q5S9</accession>
<proteinExistence type="predicted"/>
<comment type="caution">
    <text evidence="1">The sequence shown here is derived from an EMBL/GenBank/DDBJ whole genome shotgun (WGS) entry which is preliminary data.</text>
</comment>
<protein>
    <submittedName>
        <fullName evidence="1">Uncharacterized protein</fullName>
    </submittedName>
</protein>
<organism evidence="1 2">
    <name type="scientific">Rhodocollybia butyracea</name>
    <dbReference type="NCBI Taxonomy" id="206335"/>
    <lineage>
        <taxon>Eukaryota</taxon>
        <taxon>Fungi</taxon>
        <taxon>Dikarya</taxon>
        <taxon>Basidiomycota</taxon>
        <taxon>Agaricomycotina</taxon>
        <taxon>Agaricomycetes</taxon>
        <taxon>Agaricomycetidae</taxon>
        <taxon>Agaricales</taxon>
        <taxon>Marasmiineae</taxon>
        <taxon>Omphalotaceae</taxon>
        <taxon>Rhodocollybia</taxon>
    </lineage>
</organism>
<keyword evidence="2" id="KW-1185">Reference proteome</keyword>
<dbReference type="Proteomes" id="UP000772434">
    <property type="component" value="Unassembled WGS sequence"/>
</dbReference>
<gene>
    <name evidence="1" type="ORF">BDP27DRAFT_1399017</name>
</gene>